<evidence type="ECO:0000259" key="1">
    <source>
        <dbReference type="Pfam" id="PF13843"/>
    </source>
</evidence>
<gene>
    <name evidence="2" type="ORF">AALO_G00138490</name>
</gene>
<dbReference type="AlphaFoldDB" id="A0AAV6GHE8"/>
<dbReference type="Proteomes" id="UP000823561">
    <property type="component" value="Chromosome 10"/>
</dbReference>
<dbReference type="PANTHER" id="PTHR46599">
    <property type="entry name" value="PIGGYBAC TRANSPOSABLE ELEMENT-DERIVED PROTEIN 4"/>
    <property type="match status" value="1"/>
</dbReference>
<dbReference type="InterPro" id="IPR029526">
    <property type="entry name" value="PGBD"/>
</dbReference>
<sequence>MCCTLSHQQGSGFPTLMTISTPPMIQRYLHLQNNQAADVNHEDKLWKMRWFLNYLIARFQALYEVDGKVSVDESMIKFKGRLSFRQYLPMKPTK</sequence>
<dbReference type="Pfam" id="PF13843">
    <property type="entry name" value="DDE_Tnp_1_7"/>
    <property type="match status" value="1"/>
</dbReference>
<keyword evidence="3" id="KW-1185">Reference proteome</keyword>
<comment type="caution">
    <text evidence="2">The sequence shown here is derived from an EMBL/GenBank/DDBJ whole genome shotgun (WGS) entry which is preliminary data.</text>
</comment>
<feature type="domain" description="PiggyBac transposable element-derived protein" evidence="1">
    <location>
        <begin position="25"/>
        <end position="94"/>
    </location>
</feature>
<organism evidence="2 3">
    <name type="scientific">Alosa alosa</name>
    <name type="common">allis shad</name>
    <dbReference type="NCBI Taxonomy" id="278164"/>
    <lineage>
        <taxon>Eukaryota</taxon>
        <taxon>Metazoa</taxon>
        <taxon>Chordata</taxon>
        <taxon>Craniata</taxon>
        <taxon>Vertebrata</taxon>
        <taxon>Euteleostomi</taxon>
        <taxon>Actinopterygii</taxon>
        <taxon>Neopterygii</taxon>
        <taxon>Teleostei</taxon>
        <taxon>Clupei</taxon>
        <taxon>Clupeiformes</taxon>
        <taxon>Clupeoidei</taxon>
        <taxon>Clupeidae</taxon>
        <taxon>Alosa</taxon>
    </lineage>
</organism>
<reference evidence="2" key="1">
    <citation type="submission" date="2020-10" db="EMBL/GenBank/DDBJ databases">
        <title>Chromosome-scale genome assembly of the Allis shad, Alosa alosa.</title>
        <authorList>
            <person name="Margot Z."/>
            <person name="Christophe K."/>
            <person name="Cabau C."/>
            <person name="Louis A."/>
            <person name="Berthelot C."/>
            <person name="Parey E."/>
            <person name="Roest Crollius H."/>
            <person name="Montfort J."/>
            <person name="Robinson-Rechavi M."/>
            <person name="Bucao C."/>
            <person name="Bouchez O."/>
            <person name="Gislard M."/>
            <person name="Lluch J."/>
            <person name="Milhes M."/>
            <person name="Lampietro C."/>
            <person name="Lopez Roques C."/>
            <person name="Donnadieu C."/>
            <person name="Braasch I."/>
            <person name="Desvignes T."/>
            <person name="Postlethwait J."/>
            <person name="Bobe J."/>
            <person name="Guiguen Y."/>
        </authorList>
    </citation>
    <scope>NUCLEOTIDE SEQUENCE</scope>
    <source>
        <strain evidence="2">M-15738</strain>
        <tissue evidence="2">Blood</tissue>
    </source>
</reference>
<evidence type="ECO:0000313" key="3">
    <source>
        <dbReference type="Proteomes" id="UP000823561"/>
    </source>
</evidence>
<proteinExistence type="predicted"/>
<protein>
    <recommendedName>
        <fullName evidence="1">PiggyBac transposable element-derived protein domain-containing protein</fullName>
    </recommendedName>
</protein>
<dbReference type="PANTHER" id="PTHR46599:SF3">
    <property type="entry name" value="PIGGYBAC TRANSPOSABLE ELEMENT-DERIVED PROTEIN 4"/>
    <property type="match status" value="1"/>
</dbReference>
<dbReference type="EMBL" id="JADWDJ010000010">
    <property type="protein sequence ID" value="KAG5274638.1"/>
    <property type="molecule type" value="Genomic_DNA"/>
</dbReference>
<evidence type="ECO:0000313" key="2">
    <source>
        <dbReference type="EMBL" id="KAG5274638.1"/>
    </source>
</evidence>
<name>A0AAV6GHE8_9TELE</name>
<accession>A0AAV6GHE8</accession>